<evidence type="ECO:0000313" key="3">
    <source>
        <dbReference type="Proteomes" id="UP000663823"/>
    </source>
</evidence>
<protein>
    <submittedName>
        <fullName evidence="2">Uncharacterized protein</fullName>
    </submittedName>
</protein>
<evidence type="ECO:0000256" key="1">
    <source>
        <dbReference type="SAM" id="MobiDB-lite"/>
    </source>
</evidence>
<name>A0A819X693_9BILA</name>
<dbReference type="Proteomes" id="UP000663823">
    <property type="component" value="Unassembled WGS sequence"/>
</dbReference>
<comment type="caution">
    <text evidence="2">The sequence shown here is derived from an EMBL/GenBank/DDBJ whole genome shotgun (WGS) entry which is preliminary data.</text>
</comment>
<sequence length="179" mass="19163">NPFGGNTFDNNMMSQYSGPFNQPGYGQFGNTGGYFHSSGPFPAGSVMPGAGFSSAGFSSSPMISPYGSGFSGPMMHGGGFVNPQVPFSYGQQPQFAGPSHFGSGIYDRPRSRHSSRHRSKSRSRRGSRSSSRSDNERRHRGSPFAGPGMPYMNMEPYSNAPPLSPRAGSPVIPPRRSGW</sequence>
<dbReference type="EMBL" id="CAJOAX010013825">
    <property type="protein sequence ID" value="CAF4136016.1"/>
    <property type="molecule type" value="Genomic_DNA"/>
</dbReference>
<organism evidence="2 3">
    <name type="scientific">Rotaria sordida</name>
    <dbReference type="NCBI Taxonomy" id="392033"/>
    <lineage>
        <taxon>Eukaryota</taxon>
        <taxon>Metazoa</taxon>
        <taxon>Spiralia</taxon>
        <taxon>Gnathifera</taxon>
        <taxon>Rotifera</taxon>
        <taxon>Eurotatoria</taxon>
        <taxon>Bdelloidea</taxon>
        <taxon>Philodinida</taxon>
        <taxon>Philodinidae</taxon>
        <taxon>Rotaria</taxon>
    </lineage>
</organism>
<dbReference type="AlphaFoldDB" id="A0A819X693"/>
<evidence type="ECO:0000313" key="2">
    <source>
        <dbReference type="EMBL" id="CAF4136016.1"/>
    </source>
</evidence>
<gene>
    <name evidence="2" type="ORF">OTI717_LOCUS35497</name>
</gene>
<feature type="compositionally biased region" description="Basic residues" evidence="1">
    <location>
        <begin position="110"/>
        <end position="127"/>
    </location>
</feature>
<proteinExistence type="predicted"/>
<accession>A0A819X693</accession>
<reference evidence="2" key="1">
    <citation type="submission" date="2021-02" db="EMBL/GenBank/DDBJ databases">
        <authorList>
            <person name="Nowell W R."/>
        </authorList>
    </citation>
    <scope>NUCLEOTIDE SEQUENCE</scope>
</reference>
<feature type="non-terminal residue" evidence="2">
    <location>
        <position position="1"/>
    </location>
</feature>
<feature type="region of interest" description="Disordered" evidence="1">
    <location>
        <begin position="81"/>
        <end position="179"/>
    </location>
</feature>